<feature type="domain" description="Right handed beta helix" evidence="1">
    <location>
        <begin position="160"/>
        <end position="301"/>
    </location>
</feature>
<dbReference type="AlphaFoldDB" id="A0A847SUE9"/>
<dbReference type="InterPro" id="IPR039448">
    <property type="entry name" value="Beta_helix"/>
</dbReference>
<dbReference type="Proteomes" id="UP000552864">
    <property type="component" value="Unassembled WGS sequence"/>
</dbReference>
<evidence type="ECO:0000259" key="1">
    <source>
        <dbReference type="Pfam" id="PF13229"/>
    </source>
</evidence>
<keyword evidence="3" id="KW-1185">Reference proteome</keyword>
<reference evidence="2 3" key="1">
    <citation type="submission" date="2020-04" db="EMBL/GenBank/DDBJ databases">
        <authorList>
            <person name="Yin C."/>
        </authorList>
    </citation>
    <scope>NUCLEOTIDE SEQUENCE [LARGE SCALE GENOMIC DNA]</scope>
    <source>
        <strain evidence="2 3">Ak56</strain>
    </source>
</reference>
<dbReference type="PROSITE" id="PS51257">
    <property type="entry name" value="PROKAR_LIPOPROTEIN"/>
    <property type="match status" value="1"/>
</dbReference>
<comment type="caution">
    <text evidence="2">The sequence shown here is derived from an EMBL/GenBank/DDBJ whole genome shotgun (WGS) entry which is preliminary data.</text>
</comment>
<protein>
    <submittedName>
        <fullName evidence="2">Right-handed parallel beta-helix repeat-containing protein</fullName>
    </submittedName>
</protein>
<dbReference type="EMBL" id="JABAHZ010000014">
    <property type="protein sequence ID" value="NLR82947.1"/>
    <property type="molecule type" value="Genomic_DNA"/>
</dbReference>
<accession>A0A847SUE9</accession>
<dbReference type="RefSeq" id="WP_168742988.1">
    <property type="nucleotide sequence ID" value="NZ_JABAHZ010000014.1"/>
</dbReference>
<sequence length="406" mass="42705">MKSITQFSIYMGIALATVLSACSKSEEVTFIPPDIPTSNPITSDTIPAFAKGTLLANHTYTILQDVTVKAGDTLFAQPGVVVKVMNNAQVIVEGVLKLEGTKSAPVSFDSDTHQPGSWGGFHCNSAQAVTILWTHVDNTGGPDPTGSARPSLTIKAPIVVDIEDSWFSNGQDDLMAISGGAKITILRNTITSSGKADGEGINLKGAVTGDVAYNVIYSQAGSGVKLETSKSAPLPQTEVNVYNNTLLSNGWRRGAAEPGRGVSVGLNAIGHIYNNIIVNCYQGIEIFTDADATKTTYDNNLFYATSDTYTDNTVTPAVSIVLKDNFYPSDGVGKRQPNDLVSTGVGNMDPKFKQFTGVFAAPNGAPLAADLSLQQGSPALGHGNSKYNVDMGAYTSDGKGNQHTNN</sequence>
<evidence type="ECO:0000313" key="2">
    <source>
        <dbReference type="EMBL" id="NLR82947.1"/>
    </source>
</evidence>
<dbReference type="InterPro" id="IPR012334">
    <property type="entry name" value="Pectin_lyas_fold"/>
</dbReference>
<dbReference type="InterPro" id="IPR011050">
    <property type="entry name" value="Pectin_lyase_fold/virulence"/>
</dbReference>
<proteinExistence type="predicted"/>
<gene>
    <name evidence="2" type="ORF">HGH91_30320</name>
</gene>
<dbReference type="Pfam" id="PF13229">
    <property type="entry name" value="Beta_helix"/>
    <property type="match status" value="1"/>
</dbReference>
<dbReference type="SUPFAM" id="SSF51126">
    <property type="entry name" value="Pectin lyase-like"/>
    <property type="match status" value="1"/>
</dbReference>
<organism evidence="2 3">
    <name type="scientific">Chitinophaga eiseniae</name>
    <dbReference type="NCBI Taxonomy" id="634771"/>
    <lineage>
        <taxon>Bacteria</taxon>
        <taxon>Pseudomonadati</taxon>
        <taxon>Bacteroidota</taxon>
        <taxon>Chitinophagia</taxon>
        <taxon>Chitinophagales</taxon>
        <taxon>Chitinophagaceae</taxon>
        <taxon>Chitinophaga</taxon>
    </lineage>
</organism>
<dbReference type="Gene3D" id="2.160.20.10">
    <property type="entry name" value="Single-stranded right-handed beta-helix, Pectin lyase-like"/>
    <property type="match status" value="1"/>
</dbReference>
<evidence type="ECO:0000313" key="3">
    <source>
        <dbReference type="Proteomes" id="UP000552864"/>
    </source>
</evidence>
<name>A0A847SUE9_9BACT</name>